<dbReference type="GeneID" id="66147948"/>
<proteinExistence type="predicted"/>
<dbReference type="Pfam" id="PF01263">
    <property type="entry name" value="Aldose_epim"/>
    <property type="match status" value="1"/>
</dbReference>
<keyword evidence="2" id="KW-1185">Reference proteome</keyword>
<dbReference type="InterPro" id="IPR008183">
    <property type="entry name" value="Aldose_1/G6P_1-epimerase"/>
</dbReference>
<dbReference type="Gene3D" id="2.70.98.10">
    <property type="match status" value="1"/>
</dbReference>
<name>A0ABS7LKP9_9HYPH</name>
<evidence type="ECO:0000313" key="2">
    <source>
        <dbReference type="Proteomes" id="UP000720124"/>
    </source>
</evidence>
<protein>
    <submittedName>
        <fullName evidence="1">Aldose 1-epimerase</fullName>
    </submittedName>
</protein>
<dbReference type="SUPFAM" id="SSF74650">
    <property type="entry name" value="Galactose mutarotase-like"/>
    <property type="match status" value="1"/>
</dbReference>
<reference evidence="1 2" key="1">
    <citation type="submission" date="2020-06" db="EMBL/GenBank/DDBJ databases">
        <title>Global-level population genomics: horizontal gene transfer, symbiosis and evolution in Rhizobia.</title>
        <authorList>
            <person name="Gai Y."/>
        </authorList>
    </citation>
    <scope>NUCLEOTIDE SEQUENCE [LARGE SCALE GENOMIC DNA]</scope>
    <source>
        <strain evidence="1 2">PLR6_1b</strain>
    </source>
</reference>
<sequence length="297" mass="32590">MSNGHGGDEVELSNGDLSVGVSRRGAALTAATYRGKPFLVPVGGPNGIVASFPMVPFGNRVEGNAMSFGGRDYAFQRNCHDPLYLHGDGWISLWQPEELGPEHVQLRFSRDADAISPYTYLARQEIRLAGNRLVLALSVRNRGEAALPFGLGQHPFFVRTPETRLTIAAGRFWNERHDHLPGEPGPVPDDFDFRSGKPLPRLWMNNAFEGWNGRAAIAWPELGIQAAVEADAALCRFMLYMRLDRTDFFCLEPMSHLPNGHHLPEFGGLKPLAPGEGLSAKVTIDLSALPVQPEGRS</sequence>
<dbReference type="InterPro" id="IPR011013">
    <property type="entry name" value="Gal_mutarotase_sf_dom"/>
</dbReference>
<gene>
    <name evidence="1" type="ORF">HJA87_19640</name>
</gene>
<dbReference type="EMBL" id="JABTXI010000007">
    <property type="protein sequence ID" value="MBY3592067.1"/>
    <property type="molecule type" value="Genomic_DNA"/>
</dbReference>
<dbReference type="CDD" id="cd09021">
    <property type="entry name" value="Aldose_epim_Ec_YphB"/>
    <property type="match status" value="1"/>
</dbReference>
<comment type="caution">
    <text evidence="1">The sequence shown here is derived from an EMBL/GenBank/DDBJ whole genome shotgun (WGS) entry which is preliminary data.</text>
</comment>
<accession>A0ABS7LKP9</accession>
<dbReference type="InterPro" id="IPR014718">
    <property type="entry name" value="GH-type_carb-bd"/>
</dbReference>
<organism evidence="1 2">
    <name type="scientific">Rhizobium bangladeshense</name>
    <dbReference type="NCBI Taxonomy" id="1138189"/>
    <lineage>
        <taxon>Bacteria</taxon>
        <taxon>Pseudomonadati</taxon>
        <taxon>Pseudomonadota</taxon>
        <taxon>Alphaproteobacteria</taxon>
        <taxon>Hyphomicrobiales</taxon>
        <taxon>Rhizobiaceae</taxon>
        <taxon>Rhizobium/Agrobacterium group</taxon>
        <taxon>Rhizobium</taxon>
    </lineage>
</organism>
<evidence type="ECO:0000313" key="1">
    <source>
        <dbReference type="EMBL" id="MBY3592067.1"/>
    </source>
</evidence>
<dbReference type="RefSeq" id="WP_207601824.1">
    <property type="nucleotide sequence ID" value="NZ_CP071612.1"/>
</dbReference>
<dbReference type="Proteomes" id="UP000720124">
    <property type="component" value="Unassembled WGS sequence"/>
</dbReference>